<keyword evidence="2 4" id="KW-0067">ATP-binding</keyword>
<dbReference type="SUPFAM" id="SSF52540">
    <property type="entry name" value="P-loop containing nucleoside triphosphate hydrolases"/>
    <property type="match status" value="2"/>
</dbReference>
<dbReference type="RefSeq" id="WP_044248848.1">
    <property type="nucleotide sequence ID" value="NZ_JADU01000016.1"/>
</dbReference>
<evidence type="ECO:0000313" key="5">
    <source>
        <dbReference type="Proteomes" id="UP001589688"/>
    </source>
</evidence>
<feature type="domain" description="ABC transporter" evidence="3">
    <location>
        <begin position="18"/>
        <end position="270"/>
    </location>
</feature>
<feature type="domain" description="ABC transporter" evidence="3">
    <location>
        <begin position="293"/>
        <end position="506"/>
    </location>
</feature>
<dbReference type="InterPro" id="IPR003593">
    <property type="entry name" value="AAA+_ATPase"/>
</dbReference>
<organism evidence="4 5">
    <name type="scientific">Hallella seregens ATCC 51272</name>
    <dbReference type="NCBI Taxonomy" id="1336250"/>
    <lineage>
        <taxon>Bacteria</taxon>
        <taxon>Pseudomonadati</taxon>
        <taxon>Bacteroidota</taxon>
        <taxon>Bacteroidia</taxon>
        <taxon>Bacteroidales</taxon>
        <taxon>Prevotellaceae</taxon>
        <taxon>Hallella</taxon>
    </lineage>
</organism>
<dbReference type="PANTHER" id="PTHR43514">
    <property type="entry name" value="ABC TRANSPORTER I FAMILY MEMBER 10"/>
    <property type="match status" value="1"/>
</dbReference>
<dbReference type="InterPro" id="IPR003439">
    <property type="entry name" value="ABC_transporter-like_ATP-bd"/>
</dbReference>
<keyword evidence="5" id="KW-1185">Reference proteome</keyword>
<dbReference type="InterPro" id="IPR050334">
    <property type="entry name" value="Molybdenum_import_ModC"/>
</dbReference>
<evidence type="ECO:0000256" key="1">
    <source>
        <dbReference type="ARBA" id="ARBA00022741"/>
    </source>
</evidence>
<reference evidence="4 5" key="1">
    <citation type="submission" date="2024-09" db="EMBL/GenBank/DDBJ databases">
        <authorList>
            <person name="Sun Q."/>
            <person name="Mori K."/>
        </authorList>
    </citation>
    <scope>NUCLEOTIDE SEQUENCE [LARGE SCALE GENOMIC DNA]</scope>
    <source>
        <strain evidence="4 5">ATCC 51272</strain>
    </source>
</reference>
<dbReference type="EMBL" id="JBHLZF010000002">
    <property type="protein sequence ID" value="MFB9897594.1"/>
    <property type="molecule type" value="Genomic_DNA"/>
</dbReference>
<dbReference type="Gene3D" id="3.40.50.300">
    <property type="entry name" value="P-loop containing nucleotide triphosphate hydrolases"/>
    <property type="match status" value="2"/>
</dbReference>
<gene>
    <name evidence="4" type="ORF">ACFFK8_07240</name>
</gene>
<comment type="caution">
    <text evidence="4">The sequence shown here is derived from an EMBL/GenBank/DDBJ whole genome shotgun (WGS) entry which is preliminary data.</text>
</comment>
<protein>
    <submittedName>
        <fullName evidence="4">ATP-binding cassette domain-containing protein</fullName>
    </submittedName>
</protein>
<dbReference type="PROSITE" id="PS00211">
    <property type="entry name" value="ABC_TRANSPORTER_1"/>
    <property type="match status" value="2"/>
</dbReference>
<proteinExistence type="predicted"/>
<sequence>MMMNECYSDSSQKVNSGQSLVKITKGICTMPAWRMASPVDFESCEGEQIAIVGPNGGGKSMLVDIITGRHPLLGTGPMYDFSPSLQPLVSDNIKYIEFRDAYGGDNDRTFFLQQRWNQMEIDESTPTVSSRLEESYLRAGDDTTARRALQRRLYELFQMNALLDKYIILLSSGELRKLKLIEALLSLPRVLIIDNPFIGLDTETREQLRMLLATIVKEQSLQMMLVLPKSDDIPFFITHVVEVKGKVVGPKMTLEEYLNTQPEVPEHVLGQEEEKKILNLPYKAGEYHCEEVVNMHNVSIRYGNRTILNALSWTVRNGEHWALSGPNGAGKSTLLSLVCADNPQSYACDITLFGQKRGSGESIWDIKRHIGYVSPEMHRAYRRDLPAIRIIASGLKDSIGLYVKPDEKEYAACRFWMEVFGLSGLENQTFLKLSSGEQRLVLLARAFVKDPELLILDEPLHGLDNRNRRLVKDIIETFCHRHNKTLVMVSHDESDLPACIDHHIQLARH</sequence>
<dbReference type="SMART" id="SM00382">
    <property type="entry name" value="AAA"/>
    <property type="match status" value="2"/>
</dbReference>
<dbReference type="InterPro" id="IPR027417">
    <property type="entry name" value="P-loop_NTPase"/>
</dbReference>
<name>A0ABV5ZLW9_9BACT</name>
<dbReference type="InterPro" id="IPR017871">
    <property type="entry name" value="ABC_transporter-like_CS"/>
</dbReference>
<dbReference type="GO" id="GO:0005524">
    <property type="term" value="F:ATP binding"/>
    <property type="evidence" value="ECO:0007669"/>
    <property type="project" value="UniProtKB-KW"/>
</dbReference>
<accession>A0ABV5ZLW9</accession>
<evidence type="ECO:0000256" key="2">
    <source>
        <dbReference type="ARBA" id="ARBA00022840"/>
    </source>
</evidence>
<keyword evidence="1" id="KW-0547">Nucleotide-binding</keyword>
<dbReference type="PANTHER" id="PTHR43514:SF4">
    <property type="entry name" value="ABC TRANSPORTER I FAMILY MEMBER 10"/>
    <property type="match status" value="1"/>
</dbReference>
<evidence type="ECO:0000259" key="3">
    <source>
        <dbReference type="PROSITE" id="PS50893"/>
    </source>
</evidence>
<dbReference type="PROSITE" id="PS50893">
    <property type="entry name" value="ABC_TRANSPORTER_2"/>
    <property type="match status" value="2"/>
</dbReference>
<evidence type="ECO:0000313" key="4">
    <source>
        <dbReference type="EMBL" id="MFB9897594.1"/>
    </source>
</evidence>
<dbReference type="Proteomes" id="UP001589688">
    <property type="component" value="Unassembled WGS sequence"/>
</dbReference>
<dbReference type="Pfam" id="PF00005">
    <property type="entry name" value="ABC_tran"/>
    <property type="match status" value="2"/>
</dbReference>